<feature type="region of interest" description="Disordered" evidence="1">
    <location>
        <begin position="1"/>
        <end position="36"/>
    </location>
</feature>
<dbReference type="HOGENOM" id="CLU_2747959_0_0_2"/>
<reference evidence="2 3" key="1">
    <citation type="journal article" date="2012" name="J. Bacteriol.">
        <title>Draft Genome Sequence of an Ammonia-Oxidizing Archaeon, "Candidatus Nitrosopumilus sediminis" AR2, from Svalbard in the Arctic Circle.</title>
        <authorList>
            <person name="Park S.J."/>
            <person name="Kim J.G."/>
            <person name="Jung M.Y."/>
            <person name="Kim S.J."/>
            <person name="Cha I.T."/>
            <person name="Ghai R."/>
            <person name="Martin-Cuadrado A.B."/>
            <person name="Rodriguez-Valera F."/>
            <person name="Rhee S.K."/>
        </authorList>
    </citation>
    <scope>NUCLEOTIDE SEQUENCE [LARGE SCALE GENOMIC DNA]</scope>
    <source>
        <strain evidence="2 3">AR2</strain>
    </source>
</reference>
<gene>
    <name evidence="2" type="ORF">NSED_02890</name>
</gene>
<feature type="compositionally biased region" description="Basic residues" evidence="1">
    <location>
        <begin position="1"/>
        <end position="17"/>
    </location>
</feature>
<sequence>MNLPHRQKQRQFNKRKYCGNYNSKGSRFPEPHAGQLDTGFNPTSLLKTQPQLTHTLRSAFTMLQNTLYDY</sequence>
<evidence type="ECO:0000256" key="1">
    <source>
        <dbReference type="SAM" id="MobiDB-lite"/>
    </source>
</evidence>
<proteinExistence type="predicted"/>
<dbReference type="AlphaFoldDB" id="K0BA94"/>
<dbReference type="Proteomes" id="UP000006100">
    <property type="component" value="Chromosome"/>
</dbReference>
<accession>K0BA94</accession>
<organism evidence="2 3">
    <name type="scientific">Candidatus Nitrosopumilus sediminis</name>
    <dbReference type="NCBI Taxonomy" id="1229909"/>
    <lineage>
        <taxon>Archaea</taxon>
        <taxon>Nitrososphaerota</taxon>
        <taxon>Nitrososphaeria</taxon>
        <taxon>Nitrosopumilales</taxon>
        <taxon>Nitrosopumilaceae</taxon>
        <taxon>Nitrosopumilus</taxon>
    </lineage>
</organism>
<dbReference type="KEGG" id="nir:NSED_02890"/>
<evidence type="ECO:0000313" key="3">
    <source>
        <dbReference type="Proteomes" id="UP000006100"/>
    </source>
</evidence>
<protein>
    <submittedName>
        <fullName evidence="2">Uncharacterized protein</fullName>
    </submittedName>
</protein>
<dbReference type="EMBL" id="CP003843">
    <property type="protein sequence ID" value="AFS82384.1"/>
    <property type="molecule type" value="Genomic_DNA"/>
</dbReference>
<name>K0BA94_9ARCH</name>
<dbReference type="STRING" id="1229909.NSED_02890"/>
<evidence type="ECO:0000313" key="2">
    <source>
        <dbReference type="EMBL" id="AFS82384.1"/>
    </source>
</evidence>
<keyword evidence="3" id="KW-1185">Reference proteome</keyword>